<evidence type="ECO:0000256" key="13">
    <source>
        <dbReference type="RuleBase" id="RU000488"/>
    </source>
</evidence>
<evidence type="ECO:0000256" key="14">
    <source>
        <dbReference type="SAM" id="Phobius"/>
    </source>
</evidence>
<keyword evidence="6" id="KW-0677">Repeat</keyword>
<reference evidence="15 16" key="1">
    <citation type="submission" date="2016-05" db="EMBL/GenBank/DDBJ databases">
        <title>Nuclear genome of Blastocystis sp. subtype 1 NandII.</title>
        <authorList>
            <person name="Gentekaki E."/>
            <person name="Curtis B."/>
            <person name="Stairs C."/>
            <person name="Eme L."/>
            <person name="Herman E."/>
            <person name="Klimes V."/>
            <person name="Arias M.C."/>
            <person name="Elias M."/>
            <person name="Hilliou F."/>
            <person name="Klute M."/>
            <person name="Malik S.-B."/>
            <person name="Pightling A."/>
            <person name="Rachubinski R."/>
            <person name="Salas D."/>
            <person name="Schlacht A."/>
            <person name="Suga H."/>
            <person name="Archibald J."/>
            <person name="Ball S.G."/>
            <person name="Clark G."/>
            <person name="Dacks J."/>
            <person name="Van Der Giezen M."/>
            <person name="Tsaousis A."/>
            <person name="Roger A."/>
        </authorList>
    </citation>
    <scope>NUCLEOTIDE SEQUENCE [LARGE SCALE GENOMIC DNA]</scope>
    <source>
        <strain evidence="16">ATCC 50177 / NandII</strain>
    </source>
</reference>
<feature type="repeat" description="Solcar" evidence="12">
    <location>
        <begin position="119"/>
        <end position="204"/>
    </location>
</feature>
<keyword evidence="11 12" id="KW-0472">Membrane</keyword>
<dbReference type="InterPro" id="IPR002067">
    <property type="entry name" value="MCP"/>
</dbReference>
<evidence type="ECO:0000313" key="15">
    <source>
        <dbReference type="EMBL" id="OAO14512.1"/>
    </source>
</evidence>
<feature type="transmembrane region" description="Helical" evidence="14">
    <location>
        <begin position="213"/>
        <end position="235"/>
    </location>
</feature>
<comment type="caution">
    <text evidence="15">The sequence shown here is derived from an EMBL/GenBank/DDBJ whole genome shotgun (WGS) entry which is preliminary data.</text>
</comment>
<feature type="transmembrane region" description="Helical" evidence="14">
    <location>
        <begin position="27"/>
        <end position="46"/>
    </location>
</feature>
<dbReference type="Pfam" id="PF00153">
    <property type="entry name" value="Mito_carr"/>
    <property type="match status" value="3"/>
</dbReference>
<evidence type="ECO:0000256" key="9">
    <source>
        <dbReference type="ARBA" id="ARBA00022989"/>
    </source>
</evidence>
<keyword evidence="9 14" id="KW-1133">Transmembrane helix</keyword>
<dbReference type="Proteomes" id="UP000078348">
    <property type="component" value="Unassembled WGS sequence"/>
</dbReference>
<dbReference type="GO" id="GO:0055085">
    <property type="term" value="P:transmembrane transport"/>
    <property type="evidence" value="ECO:0007669"/>
    <property type="project" value="InterPro"/>
</dbReference>
<dbReference type="InterPro" id="IPR023395">
    <property type="entry name" value="MCP_dom_sf"/>
</dbReference>
<dbReference type="InterPro" id="IPR018108">
    <property type="entry name" value="MCP_transmembrane"/>
</dbReference>
<name>A0A196SEE6_BLAHN</name>
<comment type="similarity">
    <text evidence="2 13">Belongs to the mitochondrial carrier (TC 2.A.29) family.</text>
</comment>
<keyword evidence="5" id="KW-0479">Metal-binding</keyword>
<dbReference type="EMBL" id="LXWW01000238">
    <property type="protein sequence ID" value="OAO14512.1"/>
    <property type="molecule type" value="Genomic_DNA"/>
</dbReference>
<dbReference type="PRINTS" id="PR00926">
    <property type="entry name" value="MITOCARRIER"/>
</dbReference>
<dbReference type="PROSITE" id="PS50920">
    <property type="entry name" value="SOLCAR"/>
    <property type="match status" value="3"/>
</dbReference>
<dbReference type="PANTHER" id="PTHR24089">
    <property type="entry name" value="SOLUTE CARRIER FAMILY 25"/>
    <property type="match status" value="1"/>
</dbReference>
<evidence type="ECO:0000256" key="7">
    <source>
        <dbReference type="ARBA" id="ARBA00022792"/>
    </source>
</evidence>
<evidence type="ECO:0000313" key="16">
    <source>
        <dbReference type="Proteomes" id="UP000078348"/>
    </source>
</evidence>
<evidence type="ECO:0000256" key="3">
    <source>
        <dbReference type="ARBA" id="ARBA00022448"/>
    </source>
</evidence>
<dbReference type="FunFam" id="1.50.40.10:FF:000016">
    <property type="entry name" value="Solute carrier family 25 member 23"/>
    <property type="match status" value="1"/>
</dbReference>
<dbReference type="Gene3D" id="1.50.40.10">
    <property type="entry name" value="Mitochondrial carrier domain"/>
    <property type="match status" value="1"/>
</dbReference>
<evidence type="ECO:0000256" key="8">
    <source>
        <dbReference type="ARBA" id="ARBA00022837"/>
    </source>
</evidence>
<evidence type="ECO:0000256" key="6">
    <source>
        <dbReference type="ARBA" id="ARBA00022737"/>
    </source>
</evidence>
<keyword evidence="3 13" id="KW-0813">Transport</keyword>
<evidence type="ECO:0000256" key="12">
    <source>
        <dbReference type="PROSITE-ProRule" id="PRU00282"/>
    </source>
</evidence>
<evidence type="ECO:0000256" key="1">
    <source>
        <dbReference type="ARBA" id="ARBA00004448"/>
    </source>
</evidence>
<evidence type="ECO:0000256" key="2">
    <source>
        <dbReference type="ARBA" id="ARBA00006375"/>
    </source>
</evidence>
<dbReference type="AlphaFoldDB" id="A0A196SEE6"/>
<dbReference type="GO" id="GO:0046872">
    <property type="term" value="F:metal ion binding"/>
    <property type="evidence" value="ECO:0007669"/>
    <property type="project" value="UniProtKB-KW"/>
</dbReference>
<dbReference type="STRING" id="478820.A0A196SEE6"/>
<feature type="repeat" description="Solcar" evidence="12">
    <location>
        <begin position="212"/>
        <end position="309"/>
    </location>
</feature>
<comment type="subcellular location">
    <subcellularLocation>
        <location evidence="1">Mitochondrion inner membrane</location>
        <topology evidence="1">Multi-pass membrane protein</topology>
    </subcellularLocation>
</comment>
<evidence type="ECO:0000256" key="11">
    <source>
        <dbReference type="ARBA" id="ARBA00023136"/>
    </source>
</evidence>
<evidence type="ECO:0000256" key="5">
    <source>
        <dbReference type="ARBA" id="ARBA00022723"/>
    </source>
</evidence>
<proteinExistence type="inferred from homology"/>
<accession>A0A196SEE6</accession>
<keyword evidence="10" id="KW-0496">Mitochondrion</keyword>
<dbReference type="GO" id="GO:0005743">
    <property type="term" value="C:mitochondrial inner membrane"/>
    <property type="evidence" value="ECO:0007669"/>
    <property type="project" value="UniProtKB-SubCell"/>
</dbReference>
<gene>
    <name evidence="15" type="ORF">AV274_3815</name>
</gene>
<organism evidence="15 16">
    <name type="scientific">Blastocystis sp. subtype 1 (strain ATCC 50177 / NandII)</name>
    <dbReference type="NCBI Taxonomy" id="478820"/>
    <lineage>
        <taxon>Eukaryota</taxon>
        <taxon>Sar</taxon>
        <taxon>Stramenopiles</taxon>
        <taxon>Bigyra</taxon>
        <taxon>Opalozoa</taxon>
        <taxon>Opalinata</taxon>
        <taxon>Blastocystidae</taxon>
        <taxon>Blastocystis</taxon>
    </lineage>
</organism>
<keyword evidence="16" id="KW-1185">Reference proteome</keyword>
<evidence type="ECO:0000256" key="4">
    <source>
        <dbReference type="ARBA" id="ARBA00022692"/>
    </source>
</evidence>
<feature type="repeat" description="Solcar" evidence="12">
    <location>
        <begin position="26"/>
        <end position="111"/>
    </location>
</feature>
<protein>
    <submittedName>
        <fullName evidence="15">Calcium-binding mitochondrial carrier protein SCaMC</fullName>
    </submittedName>
</protein>
<evidence type="ECO:0000256" key="10">
    <source>
        <dbReference type="ARBA" id="ARBA00023128"/>
    </source>
</evidence>
<keyword evidence="4 12" id="KW-0812">Transmembrane</keyword>
<sequence length="319" mass="35303">MSGNDDLHAKRQPTNRFVAFLVSPQTLSIRIFFAGGIAGAVSRTLTAPLDRIKVLMQASHGDHTLNIVSATRKIYVESGVKGFWRGNGVNCLKLFPETAIRFYVYELLRACLNIDTHHADVMTRFLTGSTAGLVSQTIIYPLEVIKTRVALSGPGVYSGMWDVVRKTVRLEGWRGMYKGMFASMLGIIPYSGVELMVYSYLTDRFLQEGKHKGVITVLACGAVSSLCGQTVSYPFQLVRTKLQAQGMPTAGGTAGSMQYKKYNGVCDCIVKIVQKRGLPGLYRGICANYMKAIPAISIKYMMYELLKEWFRVGDKMTST</sequence>
<dbReference type="OrthoDB" id="270584at2759"/>
<feature type="transmembrane region" description="Helical" evidence="14">
    <location>
        <begin position="179"/>
        <end position="201"/>
    </location>
</feature>
<dbReference type="SUPFAM" id="SSF103506">
    <property type="entry name" value="Mitochondrial carrier"/>
    <property type="match status" value="1"/>
</dbReference>
<keyword evidence="8" id="KW-0106">Calcium</keyword>
<keyword evidence="7" id="KW-0999">Mitochondrion inner membrane</keyword>